<evidence type="ECO:0000256" key="12">
    <source>
        <dbReference type="ARBA" id="ARBA00023242"/>
    </source>
</evidence>
<dbReference type="AlphaFoldDB" id="A0A835QGT7"/>
<dbReference type="GO" id="GO:0017108">
    <property type="term" value="F:5'-flap endonuclease activity"/>
    <property type="evidence" value="ECO:0007669"/>
    <property type="project" value="UniProtKB-UniRule"/>
</dbReference>
<name>A0A835QGT7_VANPL</name>
<keyword evidence="7 16" id="KW-0378">Hydrolase</keyword>
<comment type="similarity">
    <text evidence="14 16">Belongs to the XPG/RAD2 endonuclease family. FEN1 subfamily.</text>
</comment>
<accession>A0A835QGT7</accession>
<proteinExistence type="inferred from homology"/>
<keyword evidence="12 16" id="KW-0539">Nucleus</keyword>
<dbReference type="EC" id="3.1.-.-" evidence="16"/>
<evidence type="ECO:0000256" key="4">
    <source>
        <dbReference type="ARBA" id="ARBA00022723"/>
    </source>
</evidence>
<dbReference type="CDD" id="cd09907">
    <property type="entry name" value="H3TH_FEN1-Euk"/>
    <property type="match status" value="1"/>
</dbReference>
<dbReference type="PANTHER" id="PTHR11081">
    <property type="entry name" value="FLAP ENDONUCLEASE FAMILY MEMBER"/>
    <property type="match status" value="1"/>
</dbReference>
<keyword evidence="4 16" id="KW-0479">Metal-binding</keyword>
<dbReference type="CDD" id="cd09867">
    <property type="entry name" value="PIN_FEN1"/>
    <property type="match status" value="1"/>
</dbReference>
<dbReference type="GO" id="GO:0043137">
    <property type="term" value="P:DNA replication, removal of RNA primer"/>
    <property type="evidence" value="ECO:0007669"/>
    <property type="project" value="UniProtKB-UniRule"/>
</dbReference>
<keyword evidence="3 16" id="KW-0540">Nuclease</keyword>
<reference evidence="19 20" key="1">
    <citation type="journal article" date="2020" name="Nat. Food">
        <title>A phased Vanilla planifolia genome enables genetic improvement of flavour and production.</title>
        <authorList>
            <person name="Hasing T."/>
            <person name="Tang H."/>
            <person name="Brym M."/>
            <person name="Khazi F."/>
            <person name="Huang T."/>
            <person name="Chambers A.H."/>
        </authorList>
    </citation>
    <scope>NUCLEOTIDE SEQUENCE [LARGE SCALE GENOMIC DNA]</scope>
    <source>
        <tissue evidence="19">Leaf</tissue>
    </source>
</reference>
<dbReference type="SUPFAM" id="SSF47807">
    <property type="entry name" value="5' to 3' exonuclease, C-terminal subdomain"/>
    <property type="match status" value="1"/>
</dbReference>
<organism evidence="19 20">
    <name type="scientific">Vanilla planifolia</name>
    <name type="common">Vanilla</name>
    <dbReference type="NCBI Taxonomy" id="51239"/>
    <lineage>
        <taxon>Eukaryota</taxon>
        <taxon>Viridiplantae</taxon>
        <taxon>Streptophyta</taxon>
        <taxon>Embryophyta</taxon>
        <taxon>Tracheophyta</taxon>
        <taxon>Spermatophyta</taxon>
        <taxon>Magnoliopsida</taxon>
        <taxon>Liliopsida</taxon>
        <taxon>Asparagales</taxon>
        <taxon>Orchidaceae</taxon>
        <taxon>Vanilloideae</taxon>
        <taxon>Vanilleae</taxon>
        <taxon>Vanilla</taxon>
    </lineage>
</organism>
<evidence type="ECO:0000256" key="10">
    <source>
        <dbReference type="ARBA" id="ARBA00023128"/>
    </source>
</evidence>
<gene>
    <name evidence="19" type="ORF">HPP92_017311</name>
</gene>
<dbReference type="InterPro" id="IPR006084">
    <property type="entry name" value="XPG/Rad2"/>
</dbReference>
<dbReference type="InterPro" id="IPR008918">
    <property type="entry name" value="HhH2"/>
</dbReference>
<keyword evidence="1 16" id="KW-0597">Phosphoprotein</keyword>
<dbReference type="FunFam" id="1.10.150.20:FF:000009">
    <property type="entry name" value="Flap endonuclease 1"/>
    <property type="match status" value="1"/>
</dbReference>
<dbReference type="InterPro" id="IPR023426">
    <property type="entry name" value="Flap_endonuc"/>
</dbReference>
<comment type="caution">
    <text evidence="19">The sequence shown here is derived from an EMBL/GenBank/DDBJ whole genome shotgun (WGS) entry which is preliminary data.</text>
</comment>
<comment type="subunit">
    <text evidence="15">Interacts with PCNA1 and PCNA2. Three molecules of FEN1 bind to one PCNA trimer with each molecule binding to one PCNA monomer. PCNA stimulates the nuclease activity without altering cleavage specificity.</text>
</comment>
<keyword evidence="9 16" id="KW-0460">Magnesium</keyword>
<comment type="subcellular location">
    <subcellularLocation>
        <location evidence="16">Nucleus</location>
        <location evidence="16">Nucleolus</location>
    </subcellularLocation>
    <subcellularLocation>
        <location evidence="16">Nucleus</location>
        <location evidence="16">Nucleoplasm</location>
    </subcellularLocation>
    <subcellularLocation>
        <location evidence="16">Mitochondrion</location>
    </subcellularLocation>
    <text evidence="16">Resides mostly in the nucleoli and relocalizes to the nucleoplasm upon DNA damage.</text>
</comment>
<dbReference type="InterPro" id="IPR006086">
    <property type="entry name" value="XPG-I_dom"/>
</dbReference>
<keyword evidence="2 16" id="KW-0235">DNA replication</keyword>
<dbReference type="PRINTS" id="PR00853">
    <property type="entry name" value="XPGRADSUPER"/>
</dbReference>
<evidence type="ECO:0000256" key="2">
    <source>
        <dbReference type="ARBA" id="ARBA00022705"/>
    </source>
</evidence>
<evidence type="ECO:0000256" key="5">
    <source>
        <dbReference type="ARBA" id="ARBA00022759"/>
    </source>
</evidence>
<dbReference type="GO" id="GO:0006284">
    <property type="term" value="P:base-excision repair"/>
    <property type="evidence" value="ECO:0007669"/>
    <property type="project" value="UniProtKB-UniRule"/>
</dbReference>
<keyword evidence="10 16" id="KW-0496">Mitochondrion</keyword>
<dbReference type="Gene3D" id="3.40.50.1010">
    <property type="entry name" value="5'-nuclease"/>
    <property type="match status" value="1"/>
</dbReference>
<evidence type="ECO:0000256" key="7">
    <source>
        <dbReference type="ARBA" id="ARBA00022801"/>
    </source>
</evidence>
<dbReference type="Gene3D" id="1.10.150.20">
    <property type="entry name" value="5' to 3' exonuclease, C-terminal subdomain"/>
    <property type="match status" value="1"/>
</dbReference>
<dbReference type="SMART" id="SM00279">
    <property type="entry name" value="HhH2"/>
    <property type="match status" value="1"/>
</dbReference>
<dbReference type="InterPro" id="IPR036279">
    <property type="entry name" value="5-3_exonuclease_C_sf"/>
</dbReference>
<evidence type="ECO:0000256" key="1">
    <source>
        <dbReference type="ARBA" id="ARBA00022553"/>
    </source>
</evidence>
<dbReference type="EMBL" id="JADCNL010000008">
    <property type="protein sequence ID" value="KAG0470611.1"/>
    <property type="molecule type" value="Genomic_DNA"/>
</dbReference>
<dbReference type="GO" id="GO:0005739">
    <property type="term" value="C:mitochondrion"/>
    <property type="evidence" value="ECO:0007669"/>
    <property type="project" value="UniProtKB-SubCell"/>
</dbReference>
<evidence type="ECO:0000313" key="19">
    <source>
        <dbReference type="EMBL" id="KAG0470611.1"/>
    </source>
</evidence>
<evidence type="ECO:0000259" key="17">
    <source>
        <dbReference type="SMART" id="SM00484"/>
    </source>
</evidence>
<dbReference type="Pfam" id="PF00867">
    <property type="entry name" value="XPG_I"/>
    <property type="match status" value="1"/>
</dbReference>
<evidence type="ECO:0000256" key="6">
    <source>
        <dbReference type="ARBA" id="ARBA00022763"/>
    </source>
</evidence>
<keyword evidence="20" id="KW-1185">Reference proteome</keyword>
<keyword evidence="11 16" id="KW-0234">DNA repair</keyword>
<dbReference type="InterPro" id="IPR006085">
    <property type="entry name" value="XPG_DNA_repair_N"/>
</dbReference>
<dbReference type="GO" id="GO:0000287">
    <property type="term" value="F:magnesium ion binding"/>
    <property type="evidence" value="ECO:0007669"/>
    <property type="project" value="UniProtKB-UniRule"/>
</dbReference>
<protein>
    <recommendedName>
        <fullName evidence="16">Flap endonuclease 1</fullName>
        <shortName evidence="16">FEN-1</shortName>
        <ecNumber evidence="16">3.1.-.-</ecNumber>
    </recommendedName>
    <alternativeName>
        <fullName evidence="16">Flap structure-specific endonuclease 1</fullName>
    </alternativeName>
</protein>
<evidence type="ECO:0000256" key="15">
    <source>
        <dbReference type="ARBA" id="ARBA00063178"/>
    </source>
</evidence>
<dbReference type="FunFam" id="3.40.50.1010:FF:000016">
    <property type="entry name" value="Flap endonuclease 1"/>
    <property type="match status" value="1"/>
</dbReference>
<dbReference type="GO" id="GO:0005730">
    <property type="term" value="C:nucleolus"/>
    <property type="evidence" value="ECO:0007669"/>
    <property type="project" value="UniProtKB-SubCell"/>
</dbReference>
<dbReference type="InterPro" id="IPR019974">
    <property type="entry name" value="XPG_CS"/>
</dbReference>
<comment type="cofactor">
    <cofactor evidence="16">
        <name>Mg(2+)</name>
        <dbReference type="ChEBI" id="CHEBI:18420"/>
    </cofactor>
    <text evidence="16">Binds 2 magnesium ions per subunit. They probably participate in the reaction catalyzed by the enzyme. May bind an additional third magnesium ion after substrate binding.</text>
</comment>
<feature type="domain" description="XPG N-terminal" evidence="18">
    <location>
        <begin position="1"/>
        <end position="104"/>
    </location>
</feature>
<dbReference type="GO" id="GO:0008409">
    <property type="term" value="F:5'-3' exonuclease activity"/>
    <property type="evidence" value="ECO:0007669"/>
    <property type="project" value="UniProtKB-UniRule"/>
</dbReference>
<evidence type="ECO:0000256" key="11">
    <source>
        <dbReference type="ARBA" id="ARBA00023204"/>
    </source>
</evidence>
<evidence type="ECO:0000256" key="3">
    <source>
        <dbReference type="ARBA" id="ARBA00022722"/>
    </source>
</evidence>
<dbReference type="PANTHER" id="PTHR11081:SF9">
    <property type="entry name" value="FLAP ENDONUCLEASE 1"/>
    <property type="match status" value="1"/>
</dbReference>
<evidence type="ECO:0000256" key="16">
    <source>
        <dbReference type="HAMAP-Rule" id="MF_03140"/>
    </source>
</evidence>
<dbReference type="PROSITE" id="PS00841">
    <property type="entry name" value="XPG_1"/>
    <property type="match status" value="1"/>
</dbReference>
<sequence length="372" mass="41442">MGIKGLGKLLSDKAPKAMKEETLGSYVGQKIAIDASMSIYQFLISVGRVGTRTLTNEAGEVTRMFTRTIRLLDAGIKPVYVFDGLPPDLKRQELDKRCFNRENAVKNLAIALETGNSHDIEKFSKRIVKVTLQHNEGCKKLLKLMGVTVVEAPSEAEAQCAALCKSGEVYAVASEDMDSLTFGATRFLRHLMDNVSGKAPIVEFEISKVLGELDLTMAQFVDLCILSGCDYCDGIKGIGARTAFKLIQRHGSIEGILENINRERYRVPEGWPYQDVRHLFQEPLVLVKIPEHGCSPDEEAVKRIKEANSKYCGRLESFYNSENCASKPRTKKERRILSAPSTATISNIFSQQFRKCSRDKVFVSLKSLSYVA</sequence>
<evidence type="ECO:0000256" key="9">
    <source>
        <dbReference type="ARBA" id="ARBA00022842"/>
    </source>
</evidence>
<keyword evidence="5 16" id="KW-0255">Endonuclease</keyword>
<dbReference type="HAMAP" id="MF_00614">
    <property type="entry name" value="Fen"/>
    <property type="match status" value="1"/>
</dbReference>
<evidence type="ECO:0000256" key="14">
    <source>
        <dbReference type="ARBA" id="ARBA00034726"/>
    </source>
</evidence>
<evidence type="ECO:0000313" key="20">
    <source>
        <dbReference type="Proteomes" id="UP000636800"/>
    </source>
</evidence>
<dbReference type="Pfam" id="PF00752">
    <property type="entry name" value="XPG_N"/>
    <property type="match status" value="1"/>
</dbReference>
<dbReference type="SMART" id="SM00484">
    <property type="entry name" value="XPGI"/>
    <property type="match status" value="1"/>
</dbReference>
<evidence type="ECO:0000256" key="13">
    <source>
        <dbReference type="ARBA" id="ARBA00029382"/>
    </source>
</evidence>
<feature type="domain" description="XPG-I" evidence="17">
    <location>
        <begin position="143"/>
        <end position="215"/>
    </location>
</feature>
<keyword evidence="8 16" id="KW-0269">Exonuclease</keyword>
<dbReference type="SUPFAM" id="SSF88723">
    <property type="entry name" value="PIN domain-like"/>
    <property type="match status" value="1"/>
</dbReference>
<evidence type="ECO:0000256" key="8">
    <source>
        <dbReference type="ARBA" id="ARBA00022839"/>
    </source>
</evidence>
<dbReference type="GO" id="GO:0003677">
    <property type="term" value="F:DNA binding"/>
    <property type="evidence" value="ECO:0007669"/>
    <property type="project" value="UniProtKB-UniRule"/>
</dbReference>
<dbReference type="SMART" id="SM00485">
    <property type="entry name" value="XPGN"/>
    <property type="match status" value="1"/>
</dbReference>
<evidence type="ECO:0000259" key="18">
    <source>
        <dbReference type="SMART" id="SM00485"/>
    </source>
</evidence>
<dbReference type="GO" id="GO:0005654">
    <property type="term" value="C:nucleoplasm"/>
    <property type="evidence" value="ECO:0007669"/>
    <property type="project" value="UniProtKB-SubCell"/>
</dbReference>
<dbReference type="InterPro" id="IPR029060">
    <property type="entry name" value="PIN-like_dom_sf"/>
</dbReference>
<dbReference type="Proteomes" id="UP000636800">
    <property type="component" value="Unassembled WGS sequence"/>
</dbReference>
<comment type="function">
    <text evidence="13 16">Structure-specific nuclease with 5'-flap endonuclease and 5'-3' exonuclease activities involved in DNA replication and repair. During DNA replication, cleaves the 5'-overhanging flap structure that is generated by displacement synthesis when DNA polymerase encounters the 5'-end of a downstream Okazaki fragment. It enters the flap from the 5'-end and then tracks to cleave the flap base, leaving a nick for ligation. Also involved in the long patch base excision repair (LP-BER) pathway, by cleaving within the apurinic/apyrimidinic (AP) site-terminated flap. Acts as a genome stabilization factor that prevents flaps from equilibrating into structures that lead to duplications and deletions. Also possesses 5'-3' exonuclease activity on nicked or gapped double-stranded DNA, and exhibits RNase H activity. Also involved in replication and repair of rDNA and in repairing mitochondrial DNA.</text>
</comment>
<keyword evidence="6 16" id="KW-0227">DNA damage</keyword>